<dbReference type="Proteomes" id="UP000242164">
    <property type="component" value="Unassembled WGS sequence"/>
</dbReference>
<name>A0AAX2CL97_9BACI</name>
<sequence length="13" mass="1525">MSISEKEKEEEGE</sequence>
<comment type="caution">
    <text evidence="1">The sequence shown here is derived from an EMBL/GenBank/DDBJ whole genome shotgun (WGS) entry which is preliminary data.</text>
</comment>
<evidence type="ECO:0000313" key="2">
    <source>
        <dbReference type="Proteomes" id="UP000242164"/>
    </source>
</evidence>
<gene>
    <name evidence="1" type="ORF">BCB44BAC_03628</name>
</gene>
<dbReference type="EMBL" id="FMIK01000048">
    <property type="protein sequence ID" value="SCM02185.1"/>
    <property type="molecule type" value="Genomic_DNA"/>
</dbReference>
<protein>
    <submittedName>
        <fullName evidence="1">Uncharacterized protein</fullName>
    </submittedName>
</protein>
<reference evidence="1 2" key="1">
    <citation type="submission" date="2016-08" db="EMBL/GenBank/DDBJ databases">
        <authorList>
            <person name="Loux V."/>
            <person name="Rue O."/>
        </authorList>
    </citation>
    <scope>NUCLEOTIDE SEQUENCE [LARGE SCALE GENOMIC DNA]</scope>
    <source>
        <strain evidence="1 2">AFSSA_08CEB44bac</strain>
    </source>
</reference>
<proteinExistence type="predicted"/>
<organism evidence="1 2">
    <name type="scientific">Bacillus cytotoxicus</name>
    <dbReference type="NCBI Taxonomy" id="580165"/>
    <lineage>
        <taxon>Bacteria</taxon>
        <taxon>Bacillati</taxon>
        <taxon>Bacillota</taxon>
        <taxon>Bacilli</taxon>
        <taxon>Bacillales</taxon>
        <taxon>Bacillaceae</taxon>
        <taxon>Bacillus</taxon>
        <taxon>Bacillus cereus group</taxon>
    </lineage>
</organism>
<evidence type="ECO:0000313" key="1">
    <source>
        <dbReference type="EMBL" id="SCM02185.1"/>
    </source>
</evidence>
<accession>A0AAX2CL97</accession>